<dbReference type="Gene3D" id="4.10.860.10">
    <property type="entry name" value="UVR domain"/>
    <property type="match status" value="1"/>
</dbReference>
<accession>A0A4R6X2G9</accession>
<dbReference type="NCBIfam" id="TIGR00631">
    <property type="entry name" value="uvrb"/>
    <property type="match status" value="1"/>
</dbReference>
<feature type="domain" description="Helicase ATP-binding" evidence="17">
    <location>
        <begin position="26"/>
        <end position="159"/>
    </location>
</feature>
<dbReference type="SMART" id="SM00487">
    <property type="entry name" value="DEXDc"/>
    <property type="match status" value="1"/>
</dbReference>
<organism evidence="19 20">
    <name type="scientific">Marinomonas communis</name>
    <dbReference type="NCBI Taxonomy" id="28254"/>
    <lineage>
        <taxon>Bacteria</taxon>
        <taxon>Pseudomonadati</taxon>
        <taxon>Pseudomonadota</taxon>
        <taxon>Gammaproteobacteria</taxon>
        <taxon>Oceanospirillales</taxon>
        <taxon>Oceanospirillaceae</taxon>
        <taxon>Marinomonas</taxon>
    </lineage>
</organism>
<dbReference type="InterPro" id="IPR001650">
    <property type="entry name" value="Helicase_C-like"/>
</dbReference>
<dbReference type="Pfam" id="PF04851">
    <property type="entry name" value="ResIII"/>
    <property type="match status" value="1"/>
</dbReference>
<feature type="domain" description="Helicase C-terminal" evidence="18">
    <location>
        <begin position="430"/>
        <end position="596"/>
    </location>
</feature>
<dbReference type="SMART" id="SM00490">
    <property type="entry name" value="HELICc"/>
    <property type="match status" value="1"/>
</dbReference>
<dbReference type="GO" id="GO:0009432">
    <property type="term" value="P:SOS response"/>
    <property type="evidence" value="ECO:0007669"/>
    <property type="project" value="UniProtKB-UniRule"/>
</dbReference>
<keyword evidence="20" id="KW-1185">Reference proteome</keyword>
<comment type="subcellular location">
    <subcellularLocation>
        <location evidence="1 13 14">Cytoplasm</location>
    </subcellularLocation>
</comment>
<dbReference type="HAMAP" id="MF_00204">
    <property type="entry name" value="UvrB"/>
    <property type="match status" value="1"/>
</dbReference>
<dbReference type="GO" id="GO:0016887">
    <property type="term" value="F:ATP hydrolysis activity"/>
    <property type="evidence" value="ECO:0007669"/>
    <property type="project" value="InterPro"/>
</dbReference>
<dbReference type="PANTHER" id="PTHR24029:SF0">
    <property type="entry name" value="UVRABC SYSTEM PROTEIN B"/>
    <property type="match status" value="1"/>
</dbReference>
<dbReference type="PROSITE" id="PS50151">
    <property type="entry name" value="UVR"/>
    <property type="match status" value="1"/>
</dbReference>
<feature type="binding site" evidence="13">
    <location>
        <begin position="39"/>
        <end position="46"/>
    </location>
    <ligand>
        <name>ATP</name>
        <dbReference type="ChEBI" id="CHEBI:30616"/>
    </ligand>
</feature>
<keyword evidence="7 13" id="KW-0067">ATP-binding</keyword>
<keyword evidence="3 13" id="KW-0963">Cytoplasm</keyword>
<dbReference type="InterPro" id="IPR027417">
    <property type="entry name" value="P-loop_NTPase"/>
</dbReference>
<dbReference type="InterPro" id="IPR006935">
    <property type="entry name" value="Helicase/UvrB_N"/>
</dbReference>
<evidence type="ECO:0000256" key="13">
    <source>
        <dbReference type="HAMAP-Rule" id="MF_00204"/>
    </source>
</evidence>
<keyword evidence="5 13" id="KW-0227">DNA damage</keyword>
<keyword evidence="10 13" id="KW-0742">SOS response</keyword>
<evidence type="ECO:0000259" key="18">
    <source>
        <dbReference type="PROSITE" id="PS51194"/>
    </source>
</evidence>
<evidence type="ECO:0000256" key="2">
    <source>
        <dbReference type="ARBA" id="ARBA00008533"/>
    </source>
</evidence>
<evidence type="ECO:0000256" key="10">
    <source>
        <dbReference type="ARBA" id="ARBA00023236"/>
    </source>
</evidence>
<sequence length="677" mass="77163">MSQEFQVVSQYQPAGDQPKAIEKLVQGVDAGLAHQTLLGVTGSGKTFTVANVIAQVKRPTIIMAHNKTLAAQLYGEFKEFFPNNAVEYFVSYYDYYQPEAYVAASDTFIEKDASVNEHIEQMRLSATKALLEREDVIIVATVSAIYGLGDPQSYLKMMLHLDRGDRIDQRSILRRLAELQYTRNDMVFERGNFRVRGDVIDVFPADSEDEALRIELFDDEVDNLAVFDPLTNRTIRKVPRITIYPKTHYVTPRETILEAIEKIKKELDVRLEQLKSLNKLVEMQRLEQRTNYDLEMMQELGYCSGVENYSRYLSGRPEGAPPPTLFDYLPANALLVIDESHVTVPQIGAMYKGDRSRKENLVEYGFRLPSALDNRPMKFEEWEHIKPQTIFVSATPGKYEEEHQDWVVEQIVRPTGLVDPELEVRPVATQVDDLLSEINLRLPKGERVLVTTLTKRMAEDLTDYLHEHGIRVRYLHSDIDTVERVEIIRDLRLGEFDVLVGINLLREGLDIPEVSLVAILDADKEGFLRSDRSLIQTIGRAARNVNGKAILYADRITGSMQRAMDETIRRRAKQEAFNEEHGIVPKGINKSVEDILEGAYNPGAGGRNKGKQTRKVAEKVKDYQIENMDDVAEVRKAIVQLQKEMTLASEELQFELAAGYRDQIRVLQKKLKEVGEG</sequence>
<dbReference type="PANTHER" id="PTHR24029">
    <property type="entry name" value="UVRABC SYSTEM PROTEIN B"/>
    <property type="match status" value="1"/>
</dbReference>
<keyword evidence="8 13" id="KW-0267">Excision nuclease</keyword>
<reference evidence="19 20" key="1">
    <citation type="submission" date="2019-03" db="EMBL/GenBank/DDBJ databases">
        <title>Genomic Encyclopedia of Type Strains, Phase IV (KMG-IV): sequencing the most valuable type-strain genomes for metagenomic binning, comparative biology and taxonomic classification.</title>
        <authorList>
            <person name="Goeker M."/>
        </authorList>
    </citation>
    <scope>NUCLEOTIDE SEQUENCE [LARGE SCALE GENOMIC DNA]</scope>
    <source>
        <strain evidence="19 20">DSM 5604</strain>
    </source>
</reference>
<comment type="caution">
    <text evidence="19">The sequence shown here is derived from an EMBL/GenBank/DDBJ whole genome shotgun (WGS) entry which is preliminary data.</text>
</comment>
<keyword evidence="4 13" id="KW-0547">Nucleotide-binding</keyword>
<dbReference type="SUPFAM" id="SSF52540">
    <property type="entry name" value="P-loop containing nucleoside triphosphate hydrolases"/>
    <property type="match status" value="2"/>
</dbReference>
<comment type="similarity">
    <text evidence="2 13 14">Belongs to the UvrB family.</text>
</comment>
<dbReference type="InterPro" id="IPR014001">
    <property type="entry name" value="Helicase_ATP-bd"/>
</dbReference>
<dbReference type="GO" id="GO:0006289">
    <property type="term" value="P:nucleotide-excision repair"/>
    <property type="evidence" value="ECO:0007669"/>
    <property type="project" value="UniProtKB-UniRule"/>
</dbReference>
<dbReference type="EMBL" id="SNZA01000005">
    <property type="protein sequence ID" value="TDR06638.1"/>
    <property type="molecule type" value="Genomic_DNA"/>
</dbReference>
<dbReference type="GO" id="GO:0005737">
    <property type="term" value="C:cytoplasm"/>
    <property type="evidence" value="ECO:0007669"/>
    <property type="project" value="UniProtKB-SubCell"/>
</dbReference>
<dbReference type="GO" id="GO:0009381">
    <property type="term" value="F:excinuclease ABC activity"/>
    <property type="evidence" value="ECO:0007669"/>
    <property type="project" value="UniProtKB-UniRule"/>
</dbReference>
<protein>
    <recommendedName>
        <fullName evidence="12 13">UvrABC system protein B</fullName>
        <shortName evidence="13">Protein UvrB</shortName>
    </recommendedName>
    <alternativeName>
        <fullName evidence="13">Excinuclease ABC subunit B</fullName>
    </alternativeName>
</protein>
<feature type="domain" description="UVR" evidence="16">
    <location>
        <begin position="635"/>
        <end position="670"/>
    </location>
</feature>
<evidence type="ECO:0000256" key="8">
    <source>
        <dbReference type="ARBA" id="ARBA00022881"/>
    </source>
</evidence>
<dbReference type="InterPro" id="IPR041471">
    <property type="entry name" value="UvrB_inter"/>
</dbReference>
<comment type="domain">
    <text evidence="13">The beta-hairpin motif is involved in DNA binding.</text>
</comment>
<evidence type="ECO:0000256" key="15">
    <source>
        <dbReference type="SAM" id="Coils"/>
    </source>
</evidence>
<dbReference type="GO" id="GO:0009380">
    <property type="term" value="C:excinuclease repair complex"/>
    <property type="evidence" value="ECO:0007669"/>
    <property type="project" value="InterPro"/>
</dbReference>
<dbReference type="RefSeq" id="WP_133563812.1">
    <property type="nucleotide sequence ID" value="NZ_SNZA01000005.1"/>
</dbReference>
<dbReference type="InterPro" id="IPR001943">
    <property type="entry name" value="UVR_dom"/>
</dbReference>
<comment type="subunit">
    <text evidence="11 13 14">Forms a heterotetramer with UvrA during the search for lesions. Interacts with UvrC in an incision complex.</text>
</comment>
<dbReference type="Pfam" id="PF02151">
    <property type="entry name" value="UVR"/>
    <property type="match status" value="1"/>
</dbReference>
<feature type="coiled-coil region" evidence="15">
    <location>
        <begin position="257"/>
        <end position="284"/>
    </location>
</feature>
<evidence type="ECO:0000256" key="12">
    <source>
        <dbReference type="ARBA" id="ARBA00029504"/>
    </source>
</evidence>
<dbReference type="OrthoDB" id="9806651at2"/>
<dbReference type="CDD" id="cd18790">
    <property type="entry name" value="SF2_C_UvrB"/>
    <property type="match status" value="1"/>
</dbReference>
<dbReference type="Pfam" id="PF00271">
    <property type="entry name" value="Helicase_C"/>
    <property type="match status" value="1"/>
</dbReference>
<evidence type="ECO:0000313" key="19">
    <source>
        <dbReference type="EMBL" id="TDR06638.1"/>
    </source>
</evidence>
<dbReference type="InterPro" id="IPR004807">
    <property type="entry name" value="UvrB"/>
</dbReference>
<evidence type="ECO:0000256" key="5">
    <source>
        <dbReference type="ARBA" id="ARBA00022763"/>
    </source>
</evidence>
<comment type="function">
    <text evidence="13">The UvrABC repair system catalyzes the recognition and processing of DNA lesions. A damage recognition complex composed of 2 UvrA and 2 UvrB subunits scans DNA for abnormalities. Upon binding of the UvrA(2)B(2) complex to a putative damaged site, the DNA wraps around one UvrB monomer. DNA wrap is dependent on ATP binding by UvrB and probably causes local melting of the DNA helix, facilitating insertion of UvrB beta-hairpin between the DNA strands. Then UvrB probes one DNA strand for the presence of a lesion. If a lesion is found the UvrA subunits dissociate and the UvrB-DNA preincision complex is formed. This complex is subsequently bound by UvrC and the second UvrB is released. If no lesion is found, the DNA wraps around the other UvrB subunit that will check the other stand for damage.</text>
</comment>
<evidence type="ECO:0000256" key="3">
    <source>
        <dbReference type="ARBA" id="ARBA00022490"/>
    </source>
</evidence>
<keyword evidence="15" id="KW-0175">Coiled coil</keyword>
<dbReference type="PROSITE" id="PS51194">
    <property type="entry name" value="HELICASE_CTER"/>
    <property type="match status" value="1"/>
</dbReference>
<dbReference type="GO" id="GO:0005524">
    <property type="term" value="F:ATP binding"/>
    <property type="evidence" value="ECO:0007669"/>
    <property type="project" value="UniProtKB-UniRule"/>
</dbReference>
<evidence type="ECO:0000256" key="6">
    <source>
        <dbReference type="ARBA" id="ARBA00022769"/>
    </source>
</evidence>
<name>A0A4R6X2G9_9GAMM</name>
<evidence type="ECO:0000259" key="16">
    <source>
        <dbReference type="PROSITE" id="PS50151"/>
    </source>
</evidence>
<evidence type="ECO:0000259" key="17">
    <source>
        <dbReference type="PROSITE" id="PS51192"/>
    </source>
</evidence>
<dbReference type="Pfam" id="PF12344">
    <property type="entry name" value="UvrB"/>
    <property type="match status" value="1"/>
</dbReference>
<dbReference type="SUPFAM" id="SSF46600">
    <property type="entry name" value="C-terminal UvrC-binding domain of UvrB"/>
    <property type="match status" value="1"/>
</dbReference>
<dbReference type="Pfam" id="PF17757">
    <property type="entry name" value="UvrB_inter"/>
    <property type="match status" value="1"/>
</dbReference>
<dbReference type="NCBIfam" id="NF003673">
    <property type="entry name" value="PRK05298.1"/>
    <property type="match status" value="1"/>
</dbReference>
<keyword evidence="6 13" id="KW-0228">DNA excision</keyword>
<evidence type="ECO:0000256" key="14">
    <source>
        <dbReference type="RuleBase" id="RU003587"/>
    </source>
</evidence>
<evidence type="ECO:0000256" key="1">
    <source>
        <dbReference type="ARBA" id="ARBA00004496"/>
    </source>
</evidence>
<gene>
    <name evidence="13" type="primary">uvrB</name>
    <name evidence="19" type="ORF">C8D85_2823</name>
</gene>
<proteinExistence type="inferred from homology"/>
<dbReference type="FunFam" id="3.40.50.300:FF:000257">
    <property type="entry name" value="UvrABC system protein B"/>
    <property type="match status" value="1"/>
</dbReference>
<evidence type="ECO:0000256" key="11">
    <source>
        <dbReference type="ARBA" id="ARBA00026033"/>
    </source>
</evidence>
<evidence type="ECO:0000256" key="4">
    <source>
        <dbReference type="ARBA" id="ARBA00022741"/>
    </source>
</evidence>
<keyword evidence="9 13" id="KW-0234">DNA repair</keyword>
<dbReference type="CDD" id="cd17916">
    <property type="entry name" value="DEXHc_UvrB"/>
    <property type="match status" value="1"/>
</dbReference>
<dbReference type="GO" id="GO:0003677">
    <property type="term" value="F:DNA binding"/>
    <property type="evidence" value="ECO:0007669"/>
    <property type="project" value="UniProtKB-UniRule"/>
</dbReference>
<dbReference type="InterPro" id="IPR024759">
    <property type="entry name" value="UvrB_YAD/RRR_dom"/>
</dbReference>
<evidence type="ECO:0000256" key="9">
    <source>
        <dbReference type="ARBA" id="ARBA00023204"/>
    </source>
</evidence>
<dbReference type="Gene3D" id="3.40.50.300">
    <property type="entry name" value="P-loop containing nucleotide triphosphate hydrolases"/>
    <property type="match status" value="3"/>
</dbReference>
<feature type="short sequence motif" description="Beta-hairpin" evidence="13">
    <location>
        <begin position="92"/>
        <end position="115"/>
    </location>
</feature>
<evidence type="ECO:0000256" key="7">
    <source>
        <dbReference type="ARBA" id="ARBA00022840"/>
    </source>
</evidence>
<evidence type="ECO:0000313" key="20">
    <source>
        <dbReference type="Proteomes" id="UP000295729"/>
    </source>
</evidence>
<dbReference type="PROSITE" id="PS51192">
    <property type="entry name" value="HELICASE_ATP_BIND_1"/>
    <property type="match status" value="1"/>
</dbReference>
<dbReference type="AlphaFoldDB" id="A0A4R6X2G9"/>
<dbReference type="InterPro" id="IPR036876">
    <property type="entry name" value="UVR_dom_sf"/>
</dbReference>
<dbReference type="FunFam" id="3.40.50.300:FF:000477">
    <property type="entry name" value="UvrABC system protein B"/>
    <property type="match status" value="1"/>
</dbReference>
<dbReference type="Proteomes" id="UP000295729">
    <property type="component" value="Unassembled WGS sequence"/>
</dbReference>